<reference evidence="2 3" key="1">
    <citation type="submission" date="2013-02" db="EMBL/GenBank/DDBJ databases">
        <title>The Genome Sequence of Acinetobacter bereziniae CIP 70.12.</title>
        <authorList>
            <consortium name="The Broad Institute Genome Sequencing Platform"/>
            <consortium name="The Broad Institute Genome Sequencing Center for Infectious Disease"/>
            <person name="Cerqueira G."/>
            <person name="Feldgarden M."/>
            <person name="Courvalin P."/>
            <person name="Perichon B."/>
            <person name="Grillot-Courvalin C."/>
            <person name="Clermont D."/>
            <person name="Rocha E."/>
            <person name="Yoon E.-J."/>
            <person name="Nemec A."/>
            <person name="Walker B."/>
            <person name="Young S.K."/>
            <person name="Zeng Q."/>
            <person name="Gargeya S."/>
            <person name="Fitzgerald M."/>
            <person name="Haas B."/>
            <person name="Abouelleil A."/>
            <person name="Alvarado L."/>
            <person name="Arachchi H.M."/>
            <person name="Berlin A.M."/>
            <person name="Chapman S.B."/>
            <person name="Dewar J."/>
            <person name="Goldberg J."/>
            <person name="Griggs A."/>
            <person name="Gujja S."/>
            <person name="Hansen M."/>
            <person name="Howarth C."/>
            <person name="Imamovic A."/>
            <person name="Larimer J."/>
            <person name="McCowan C."/>
            <person name="Murphy C."/>
            <person name="Neiman D."/>
            <person name="Pearson M."/>
            <person name="Priest M."/>
            <person name="Roberts A."/>
            <person name="Saif S."/>
            <person name="Shea T."/>
            <person name="Sisk P."/>
            <person name="Sykes S."/>
            <person name="Wortman J."/>
            <person name="Nusbaum C."/>
            <person name="Birren B."/>
        </authorList>
    </citation>
    <scope>NUCLEOTIDE SEQUENCE [LARGE SCALE GENOMIC DNA]</scope>
    <source>
        <strain evidence="2 3">CIP 70.12</strain>
    </source>
</reference>
<dbReference type="Proteomes" id="UP000013251">
    <property type="component" value="Unassembled WGS sequence"/>
</dbReference>
<dbReference type="PANTHER" id="PTHR30383">
    <property type="entry name" value="THIOESTERASE 1/PROTEASE 1/LYSOPHOSPHOLIPASE L1"/>
    <property type="match status" value="1"/>
</dbReference>
<dbReference type="CDD" id="cd01836">
    <property type="entry name" value="FeeA_FeeB_like"/>
    <property type="match status" value="1"/>
</dbReference>
<name>N9DRJ2_ACIBZ</name>
<accession>N9DRJ2</accession>
<gene>
    <name evidence="2" type="ORF">F938_00369</name>
</gene>
<evidence type="ECO:0000259" key="1">
    <source>
        <dbReference type="Pfam" id="PF13472"/>
    </source>
</evidence>
<keyword evidence="3" id="KW-1185">Reference proteome</keyword>
<dbReference type="Gene3D" id="3.40.50.1110">
    <property type="entry name" value="SGNH hydrolase"/>
    <property type="match status" value="1"/>
</dbReference>
<evidence type="ECO:0000313" key="3">
    <source>
        <dbReference type="Proteomes" id="UP000013251"/>
    </source>
</evidence>
<organism evidence="2 3">
    <name type="scientific">Acinetobacter bereziniae LMG 1003 = CIP 70.12</name>
    <dbReference type="NCBI Taxonomy" id="981324"/>
    <lineage>
        <taxon>Bacteria</taxon>
        <taxon>Pseudomonadati</taxon>
        <taxon>Pseudomonadota</taxon>
        <taxon>Gammaproteobacteria</taxon>
        <taxon>Moraxellales</taxon>
        <taxon>Moraxellaceae</taxon>
        <taxon>Acinetobacter</taxon>
    </lineage>
</organism>
<dbReference type="InterPro" id="IPR013830">
    <property type="entry name" value="SGNH_hydro"/>
</dbReference>
<dbReference type="AlphaFoldDB" id="N9DRJ2"/>
<comment type="caution">
    <text evidence="2">The sequence shown here is derived from an EMBL/GenBank/DDBJ whole genome shotgun (WGS) entry which is preliminary data.</text>
</comment>
<dbReference type="GO" id="GO:0004622">
    <property type="term" value="F:phosphatidylcholine lysophospholipase activity"/>
    <property type="evidence" value="ECO:0007669"/>
    <property type="project" value="TreeGrafter"/>
</dbReference>
<proteinExistence type="predicted"/>
<protein>
    <recommendedName>
        <fullName evidence="1">SGNH hydrolase-type esterase domain-containing protein</fullName>
    </recommendedName>
</protein>
<sequence>MGIVMFLKFSTFVLVPALLIQGYRVKKNTPRLPEAQGLRSGVLGTGQALSILILGDSAAAGVGVENQQQALLGSILKEVCTDFEVTYRLEAKTGDTTLQVLQRTKQLANQQFDVVITSVGVNDVTKLRSPKKWIQQQKQFYATIESKFTPQLILVTGVPPMNLFPALPNPLAWLFGKYSSKMNEKLAQFIENNKNYQLIHFDLAHFKALNLQKASDGFHPSQDIYQLWAKEISQRIFSKFKSMID</sequence>
<evidence type="ECO:0000313" key="2">
    <source>
        <dbReference type="EMBL" id="ENW00853.1"/>
    </source>
</evidence>
<dbReference type="Pfam" id="PF13472">
    <property type="entry name" value="Lipase_GDSL_2"/>
    <property type="match status" value="1"/>
</dbReference>
<dbReference type="SUPFAM" id="SSF52266">
    <property type="entry name" value="SGNH hydrolase"/>
    <property type="match status" value="1"/>
</dbReference>
<dbReference type="HOGENOM" id="CLU_050180_2_0_6"/>
<dbReference type="PATRIC" id="fig|1217650.3.peg.346"/>
<dbReference type="InterPro" id="IPR036514">
    <property type="entry name" value="SGNH_hydro_sf"/>
</dbReference>
<dbReference type="OrthoDB" id="9804395at2"/>
<dbReference type="InterPro" id="IPR051532">
    <property type="entry name" value="Ester_Hydrolysis_Enzymes"/>
</dbReference>
<dbReference type="PANTHER" id="PTHR30383:SF5">
    <property type="entry name" value="SGNH HYDROLASE-TYPE ESTERASE DOMAIN-CONTAINING PROTEIN"/>
    <property type="match status" value="1"/>
</dbReference>
<feature type="domain" description="SGNH hydrolase-type esterase" evidence="1">
    <location>
        <begin position="53"/>
        <end position="227"/>
    </location>
</feature>
<dbReference type="EMBL" id="APQG01000012">
    <property type="protein sequence ID" value="ENW00853.1"/>
    <property type="molecule type" value="Genomic_DNA"/>
</dbReference>